<evidence type="ECO:0000256" key="3">
    <source>
        <dbReference type="PROSITE-ProRule" id="PRU00169"/>
    </source>
</evidence>
<reference evidence="6 7" key="1">
    <citation type="submission" date="2019-02" db="EMBL/GenBank/DDBJ databases">
        <title>Deep-cultivation of Planctomycetes and their phenomic and genomic characterization uncovers novel biology.</title>
        <authorList>
            <person name="Wiegand S."/>
            <person name="Jogler M."/>
            <person name="Boedeker C."/>
            <person name="Pinto D."/>
            <person name="Vollmers J."/>
            <person name="Rivas-Marin E."/>
            <person name="Kohn T."/>
            <person name="Peeters S.H."/>
            <person name="Heuer A."/>
            <person name="Rast P."/>
            <person name="Oberbeckmann S."/>
            <person name="Bunk B."/>
            <person name="Jeske O."/>
            <person name="Meyerdierks A."/>
            <person name="Storesund J.E."/>
            <person name="Kallscheuer N."/>
            <person name="Luecker S."/>
            <person name="Lage O.M."/>
            <person name="Pohl T."/>
            <person name="Merkel B.J."/>
            <person name="Hornburger P."/>
            <person name="Mueller R.-W."/>
            <person name="Bruemmer F."/>
            <person name="Labrenz M."/>
            <person name="Spormann A.M."/>
            <person name="Op den Camp H."/>
            <person name="Overmann J."/>
            <person name="Amann R."/>
            <person name="Jetten M.S.M."/>
            <person name="Mascher T."/>
            <person name="Medema M.H."/>
            <person name="Devos D.P."/>
            <person name="Kaster A.-K."/>
            <person name="Ovreas L."/>
            <person name="Rohde M."/>
            <person name="Galperin M.Y."/>
            <person name="Jogler C."/>
        </authorList>
    </citation>
    <scope>NUCLEOTIDE SEQUENCE [LARGE SCALE GENOMIC DNA]</scope>
    <source>
        <strain evidence="6 7">Pla85_3_4</strain>
    </source>
</reference>
<evidence type="ECO:0000256" key="2">
    <source>
        <dbReference type="ARBA" id="ARBA00023125"/>
    </source>
</evidence>
<feature type="domain" description="HTH luxR-type" evidence="4">
    <location>
        <begin position="147"/>
        <end position="212"/>
    </location>
</feature>
<dbReference type="PROSITE" id="PS50110">
    <property type="entry name" value="RESPONSE_REGULATORY"/>
    <property type="match status" value="1"/>
</dbReference>
<dbReference type="EMBL" id="CP036433">
    <property type="protein sequence ID" value="QDU98317.1"/>
    <property type="molecule type" value="Genomic_DNA"/>
</dbReference>
<proteinExistence type="predicted"/>
<feature type="modified residue" description="4-aspartylphosphate" evidence="3">
    <location>
        <position position="58"/>
    </location>
</feature>
<accession>A0A518E2J7</accession>
<organism evidence="6 7">
    <name type="scientific">Lignipirellula cremea</name>
    <dbReference type="NCBI Taxonomy" id="2528010"/>
    <lineage>
        <taxon>Bacteria</taxon>
        <taxon>Pseudomonadati</taxon>
        <taxon>Planctomycetota</taxon>
        <taxon>Planctomycetia</taxon>
        <taxon>Pirellulales</taxon>
        <taxon>Pirellulaceae</taxon>
        <taxon>Lignipirellula</taxon>
    </lineage>
</organism>
<evidence type="ECO:0000313" key="7">
    <source>
        <dbReference type="Proteomes" id="UP000317648"/>
    </source>
</evidence>
<name>A0A518E2J7_9BACT</name>
<dbReference type="PROSITE" id="PS50043">
    <property type="entry name" value="HTH_LUXR_2"/>
    <property type="match status" value="1"/>
</dbReference>
<dbReference type="AlphaFoldDB" id="A0A518E2J7"/>
<dbReference type="SUPFAM" id="SSF46894">
    <property type="entry name" value="C-terminal effector domain of the bipartite response regulators"/>
    <property type="match status" value="1"/>
</dbReference>
<gene>
    <name evidence="6" type="primary">liaR</name>
    <name evidence="6" type="ORF">Pla8534_61840</name>
</gene>
<feature type="domain" description="Response regulatory" evidence="5">
    <location>
        <begin position="7"/>
        <end position="124"/>
    </location>
</feature>
<evidence type="ECO:0000259" key="5">
    <source>
        <dbReference type="PROSITE" id="PS50110"/>
    </source>
</evidence>
<dbReference type="InterPro" id="IPR058245">
    <property type="entry name" value="NreC/VraR/RcsB-like_REC"/>
</dbReference>
<dbReference type="CDD" id="cd17535">
    <property type="entry name" value="REC_NarL-like"/>
    <property type="match status" value="1"/>
</dbReference>
<evidence type="ECO:0000259" key="4">
    <source>
        <dbReference type="PROSITE" id="PS50043"/>
    </source>
</evidence>
<evidence type="ECO:0000256" key="1">
    <source>
        <dbReference type="ARBA" id="ARBA00022553"/>
    </source>
</evidence>
<dbReference type="Pfam" id="PF00196">
    <property type="entry name" value="GerE"/>
    <property type="match status" value="1"/>
</dbReference>
<dbReference type="InterPro" id="IPR016032">
    <property type="entry name" value="Sig_transdc_resp-reg_C-effctor"/>
</dbReference>
<dbReference type="KEGG" id="lcre:Pla8534_61840"/>
<dbReference type="Proteomes" id="UP000317648">
    <property type="component" value="Chromosome"/>
</dbReference>
<dbReference type="OrthoDB" id="255281at2"/>
<protein>
    <submittedName>
        <fullName evidence="6">Transcriptional regulatory protein LiaR</fullName>
    </submittedName>
</protein>
<dbReference type="InterPro" id="IPR039420">
    <property type="entry name" value="WalR-like"/>
</dbReference>
<dbReference type="InterPro" id="IPR000792">
    <property type="entry name" value="Tscrpt_reg_LuxR_C"/>
</dbReference>
<dbReference type="Gene3D" id="3.40.50.2300">
    <property type="match status" value="1"/>
</dbReference>
<dbReference type="InterPro" id="IPR011006">
    <property type="entry name" value="CheY-like_superfamily"/>
</dbReference>
<keyword evidence="7" id="KW-1185">Reference proteome</keyword>
<dbReference type="InterPro" id="IPR001789">
    <property type="entry name" value="Sig_transdc_resp-reg_receiver"/>
</dbReference>
<dbReference type="Pfam" id="PF00072">
    <property type="entry name" value="Response_reg"/>
    <property type="match status" value="1"/>
</dbReference>
<dbReference type="PANTHER" id="PTHR43214">
    <property type="entry name" value="TWO-COMPONENT RESPONSE REGULATOR"/>
    <property type="match status" value="1"/>
</dbReference>
<keyword evidence="2" id="KW-0238">DNA-binding</keyword>
<dbReference type="GO" id="GO:0006355">
    <property type="term" value="P:regulation of DNA-templated transcription"/>
    <property type="evidence" value="ECO:0007669"/>
    <property type="project" value="InterPro"/>
</dbReference>
<dbReference type="CDD" id="cd06170">
    <property type="entry name" value="LuxR_C_like"/>
    <property type="match status" value="1"/>
</dbReference>
<dbReference type="SMART" id="SM00448">
    <property type="entry name" value="REC"/>
    <property type="match status" value="1"/>
</dbReference>
<dbReference type="PRINTS" id="PR00038">
    <property type="entry name" value="HTHLUXR"/>
</dbReference>
<dbReference type="RefSeq" id="WP_145057477.1">
    <property type="nucleotide sequence ID" value="NZ_CP036433.1"/>
</dbReference>
<keyword evidence="1 3" id="KW-0597">Phosphoprotein</keyword>
<sequence length="224" mass="24952">MTIQSARVVIVDDDIDIMRCVGACLEKSESIQVIDYASHAQSGLAMAVALRPDVVIHDIHMPGADAFWACRQIIDRTDGEVKVLFYTGFPSDHYVDLAMEAGAAGVVSKHSETLHGLAFAVRHVLTGDRYFSPELESRLVELESGQAKTRRSMLSRREIQVLKLMAEGQGNRQVSETLKLSLRLIEKIIAEMKKKLTLNSTNELLVYATREGLLQAELMLQRGR</sequence>
<dbReference type="GO" id="GO:0000160">
    <property type="term" value="P:phosphorelay signal transduction system"/>
    <property type="evidence" value="ECO:0007669"/>
    <property type="project" value="InterPro"/>
</dbReference>
<dbReference type="GO" id="GO:0003677">
    <property type="term" value="F:DNA binding"/>
    <property type="evidence" value="ECO:0007669"/>
    <property type="project" value="UniProtKB-KW"/>
</dbReference>
<evidence type="ECO:0000313" key="6">
    <source>
        <dbReference type="EMBL" id="QDU98317.1"/>
    </source>
</evidence>
<dbReference type="SUPFAM" id="SSF52172">
    <property type="entry name" value="CheY-like"/>
    <property type="match status" value="1"/>
</dbReference>
<dbReference type="SMART" id="SM00421">
    <property type="entry name" value="HTH_LUXR"/>
    <property type="match status" value="1"/>
</dbReference>